<dbReference type="PANTHER" id="PTHR12110:SF53">
    <property type="entry name" value="BLR5974 PROTEIN"/>
    <property type="match status" value="1"/>
</dbReference>
<dbReference type="Gene3D" id="3.20.20.150">
    <property type="entry name" value="Divalent-metal-dependent TIM barrel enzymes"/>
    <property type="match status" value="1"/>
</dbReference>
<dbReference type="STRING" id="258515.SAMN05192585_1067"/>
<protein>
    <submittedName>
        <fullName evidence="2">Fatty-acyl-CoA synthase</fullName>
    </submittedName>
</protein>
<evidence type="ECO:0000313" key="2">
    <source>
        <dbReference type="EMBL" id="SDM83473.1"/>
    </source>
</evidence>
<dbReference type="EMBL" id="FNID01000006">
    <property type="protein sequence ID" value="SDM83473.1"/>
    <property type="molecule type" value="Genomic_DNA"/>
</dbReference>
<gene>
    <name evidence="2" type="ORF">SAMN05192585_1067</name>
</gene>
<dbReference type="OrthoDB" id="9778383at2"/>
<sequence>MKLAFSTLGCPGWPFEEIFSTAKDLGLDGIEIRGIGSEMFAPQAKPFLPENIEATIQRFHKAGMQIPMLTSGAVLGNKAKAADAVAEAKSYINLAHKLGTKYVRVMITAVPQPTDDADMETARLAYEELCSYGEERSVTPLIETNGPFASSAAMKAFMENIESANKGVLWDIHHPYRFFDESPAQTYANIGPWVRYTHVKDSVMVDGTVIYRMMGYGDVPIFDTLKILNDNGYDGFVTLEWVKRWCPDLQEPGIVFSHFTSYMNFLLRQL</sequence>
<dbReference type="Pfam" id="PF01261">
    <property type="entry name" value="AP_endonuc_2"/>
    <property type="match status" value="1"/>
</dbReference>
<evidence type="ECO:0000259" key="1">
    <source>
        <dbReference type="Pfam" id="PF01261"/>
    </source>
</evidence>
<evidence type="ECO:0000313" key="3">
    <source>
        <dbReference type="Proteomes" id="UP000199182"/>
    </source>
</evidence>
<proteinExistence type="predicted"/>
<dbReference type="PANTHER" id="PTHR12110">
    <property type="entry name" value="HYDROXYPYRUVATE ISOMERASE"/>
    <property type="match status" value="1"/>
</dbReference>
<dbReference type="SUPFAM" id="SSF51658">
    <property type="entry name" value="Xylose isomerase-like"/>
    <property type="match status" value="1"/>
</dbReference>
<dbReference type="Proteomes" id="UP000199182">
    <property type="component" value="Unassembled WGS sequence"/>
</dbReference>
<accession>A0A1G9WGT4</accession>
<feature type="domain" description="Xylose isomerase-like TIM barrel" evidence="1">
    <location>
        <begin position="20"/>
        <end position="245"/>
    </location>
</feature>
<dbReference type="AlphaFoldDB" id="A0A1G9WGT4"/>
<reference evidence="2 3" key="1">
    <citation type="submission" date="2016-10" db="EMBL/GenBank/DDBJ databases">
        <authorList>
            <person name="de Groot N.N."/>
        </authorList>
    </citation>
    <scope>NUCLEOTIDE SEQUENCE [LARGE SCALE GENOMIC DNA]</scope>
    <source>
        <strain evidence="2 3">CGMCC 1.5012</strain>
    </source>
</reference>
<keyword evidence="3" id="KW-1185">Reference proteome</keyword>
<dbReference type="InterPro" id="IPR013022">
    <property type="entry name" value="Xyl_isomerase-like_TIM-brl"/>
</dbReference>
<dbReference type="InterPro" id="IPR050312">
    <property type="entry name" value="IolE/XylAMocC-like"/>
</dbReference>
<dbReference type="RefSeq" id="WP_092638308.1">
    <property type="nucleotide sequence ID" value="NZ_FNID01000006.1"/>
</dbReference>
<dbReference type="InterPro" id="IPR036237">
    <property type="entry name" value="Xyl_isomerase-like_sf"/>
</dbReference>
<name>A0A1G9WGT4_9FIRM</name>
<organism evidence="2 3">
    <name type="scientific">Acetanaerobacterium elongatum</name>
    <dbReference type="NCBI Taxonomy" id="258515"/>
    <lineage>
        <taxon>Bacteria</taxon>
        <taxon>Bacillati</taxon>
        <taxon>Bacillota</taxon>
        <taxon>Clostridia</taxon>
        <taxon>Eubacteriales</taxon>
        <taxon>Oscillospiraceae</taxon>
        <taxon>Acetanaerobacterium</taxon>
    </lineage>
</organism>